<dbReference type="InterPro" id="IPR004117">
    <property type="entry name" value="7tm6_olfct_rcpt"/>
</dbReference>
<keyword evidence="12" id="KW-1185">Reference proteome</keyword>
<accession>A0AAV2N9T5</accession>
<dbReference type="GO" id="GO:0005886">
    <property type="term" value="C:plasma membrane"/>
    <property type="evidence" value="ECO:0007669"/>
    <property type="project" value="UniProtKB-SubCell"/>
</dbReference>
<evidence type="ECO:0000256" key="6">
    <source>
        <dbReference type="ARBA" id="ARBA00022989"/>
    </source>
</evidence>
<evidence type="ECO:0000313" key="11">
    <source>
        <dbReference type="EMBL" id="CAL1676436.1"/>
    </source>
</evidence>
<organism evidence="11 12">
    <name type="scientific">Lasius platythorax</name>
    <dbReference type="NCBI Taxonomy" id="488582"/>
    <lineage>
        <taxon>Eukaryota</taxon>
        <taxon>Metazoa</taxon>
        <taxon>Ecdysozoa</taxon>
        <taxon>Arthropoda</taxon>
        <taxon>Hexapoda</taxon>
        <taxon>Insecta</taxon>
        <taxon>Pterygota</taxon>
        <taxon>Neoptera</taxon>
        <taxon>Endopterygota</taxon>
        <taxon>Hymenoptera</taxon>
        <taxon>Apocrita</taxon>
        <taxon>Aculeata</taxon>
        <taxon>Formicoidea</taxon>
        <taxon>Formicidae</taxon>
        <taxon>Formicinae</taxon>
        <taxon>Lasius</taxon>
        <taxon>Lasius</taxon>
    </lineage>
</organism>
<feature type="transmembrane region" description="Helical" evidence="10">
    <location>
        <begin position="67"/>
        <end position="89"/>
    </location>
</feature>
<dbReference type="PANTHER" id="PTHR21137:SF35">
    <property type="entry name" value="ODORANT RECEPTOR 19A-RELATED"/>
    <property type="match status" value="1"/>
</dbReference>
<dbReference type="GO" id="GO:0007165">
    <property type="term" value="P:signal transduction"/>
    <property type="evidence" value="ECO:0007669"/>
    <property type="project" value="UniProtKB-KW"/>
</dbReference>
<evidence type="ECO:0000256" key="9">
    <source>
        <dbReference type="ARBA" id="ARBA00023224"/>
    </source>
</evidence>
<reference evidence="11" key="1">
    <citation type="submission" date="2024-04" db="EMBL/GenBank/DDBJ databases">
        <authorList>
            <consortium name="Molecular Ecology Group"/>
        </authorList>
    </citation>
    <scope>NUCLEOTIDE SEQUENCE</scope>
</reference>
<dbReference type="EMBL" id="OZ034834">
    <property type="protein sequence ID" value="CAL1676436.1"/>
    <property type="molecule type" value="Genomic_DNA"/>
</dbReference>
<dbReference type="GO" id="GO:0004984">
    <property type="term" value="F:olfactory receptor activity"/>
    <property type="evidence" value="ECO:0007669"/>
    <property type="project" value="InterPro"/>
</dbReference>
<evidence type="ECO:0000256" key="4">
    <source>
        <dbReference type="ARBA" id="ARBA00022692"/>
    </source>
</evidence>
<evidence type="ECO:0000256" key="5">
    <source>
        <dbReference type="ARBA" id="ARBA00022725"/>
    </source>
</evidence>
<name>A0AAV2N9T5_9HYME</name>
<evidence type="ECO:0000313" key="12">
    <source>
        <dbReference type="Proteomes" id="UP001497644"/>
    </source>
</evidence>
<feature type="transmembrane region" description="Helical" evidence="10">
    <location>
        <begin position="130"/>
        <end position="150"/>
    </location>
</feature>
<keyword evidence="5 10" id="KW-0552">Olfaction</keyword>
<keyword evidence="7 10" id="KW-0472">Membrane</keyword>
<keyword evidence="9 10" id="KW-0807">Transducer</keyword>
<dbReference type="Proteomes" id="UP001497644">
    <property type="component" value="Chromosome 11"/>
</dbReference>
<evidence type="ECO:0000256" key="3">
    <source>
        <dbReference type="ARBA" id="ARBA00022606"/>
    </source>
</evidence>
<keyword evidence="4 10" id="KW-0812">Transmembrane</keyword>
<comment type="subcellular location">
    <subcellularLocation>
        <location evidence="1 10">Cell membrane</location>
        <topology evidence="1 10">Multi-pass membrane protein</topology>
    </subcellularLocation>
</comment>
<protein>
    <recommendedName>
        <fullName evidence="10">Odorant receptor</fullName>
    </recommendedName>
</protein>
<dbReference type="AlphaFoldDB" id="A0AAV2N9T5"/>
<feature type="transmembrane region" description="Helical" evidence="10">
    <location>
        <begin position="262"/>
        <end position="289"/>
    </location>
</feature>
<dbReference type="PANTHER" id="PTHR21137">
    <property type="entry name" value="ODORANT RECEPTOR"/>
    <property type="match status" value="1"/>
</dbReference>
<feature type="transmembrane region" description="Helical" evidence="10">
    <location>
        <begin position="41"/>
        <end position="61"/>
    </location>
</feature>
<gene>
    <name evidence="11" type="ORF">LPLAT_LOCUS2630</name>
</gene>
<evidence type="ECO:0000256" key="8">
    <source>
        <dbReference type="ARBA" id="ARBA00023170"/>
    </source>
</evidence>
<evidence type="ECO:0000256" key="1">
    <source>
        <dbReference type="ARBA" id="ARBA00004651"/>
    </source>
</evidence>
<dbReference type="Pfam" id="PF02949">
    <property type="entry name" value="7tm_6"/>
    <property type="match status" value="1"/>
</dbReference>
<feature type="transmembrane region" description="Helical" evidence="10">
    <location>
        <begin position="295"/>
        <end position="315"/>
    </location>
</feature>
<keyword evidence="3 10" id="KW-0716">Sensory transduction</keyword>
<dbReference type="GO" id="GO:0005549">
    <property type="term" value="F:odorant binding"/>
    <property type="evidence" value="ECO:0007669"/>
    <property type="project" value="InterPro"/>
</dbReference>
<keyword evidence="8 10" id="KW-0675">Receptor</keyword>
<keyword evidence="2" id="KW-1003">Cell membrane</keyword>
<sequence>MTVNKDLSYVFNLSRQCLRLIGIWPDPYISLNDFRWSRIRFMIAMSTISFYVFTPQIINVIRAWGNLIRMVELFVAANFSFMALCKLLATRYYGDKLRTIIASVKTDWMTSKNDWERDTMLKIAKCGRFLSFRYFVATIGTIIFAITFYLDNTFYKSVNQPRRNLAYRFDYIQKSPNYEITFFIQLTGGAYAVLGNYTVDSFVSILVLHVCAQLINLRIALSKLVDKLTNSFISSLTFKEGLTAIVERHEHLIRTAKTINDCYSAVLFMHLLAAILQLCLITFQVFTIITNNISLPIIRMIFLLFYIYFVVMELYSYCYAAEKLLTESTLLAYGVFECKWYNLPPKDAQNLMLIVHRSNIPLRLTAGKFGNFSMELFGTAIRTSVGYVSALLSITSQ</sequence>
<evidence type="ECO:0000256" key="7">
    <source>
        <dbReference type="ARBA" id="ARBA00023136"/>
    </source>
</evidence>
<keyword evidence="6 10" id="KW-1133">Transmembrane helix</keyword>
<evidence type="ECO:0000256" key="2">
    <source>
        <dbReference type="ARBA" id="ARBA00022475"/>
    </source>
</evidence>
<comment type="caution">
    <text evidence="10">Lacks conserved residue(s) required for the propagation of feature annotation.</text>
</comment>
<evidence type="ECO:0000256" key="10">
    <source>
        <dbReference type="RuleBase" id="RU351113"/>
    </source>
</evidence>
<comment type="similarity">
    <text evidence="10">Belongs to the insect chemoreceptor superfamily. Heteromeric odorant receptor channel (TC 1.A.69) family.</text>
</comment>
<proteinExistence type="inferred from homology"/>